<reference evidence="7 8" key="1">
    <citation type="submission" date="2017-02" db="EMBL/GenBank/DDBJ databases">
        <title>Complete genome sequence of Brachyspira hampsonii genomovar I strain NSH-16 (ATCC BAA-2463).</title>
        <authorList>
            <person name="Mirajkar N.S."/>
            <person name="Gebhart C.J."/>
        </authorList>
    </citation>
    <scope>NUCLEOTIDE SEQUENCE [LARGE SCALE GENOMIC DNA]</scope>
    <source>
        <strain evidence="7 8">NSH-16</strain>
    </source>
</reference>
<dbReference type="PANTHER" id="PTHR30290">
    <property type="entry name" value="PERIPLASMIC BINDING COMPONENT OF ABC TRANSPORTER"/>
    <property type="match status" value="1"/>
</dbReference>
<proteinExistence type="inferred from homology"/>
<evidence type="ECO:0000313" key="8">
    <source>
        <dbReference type="Proteomes" id="UP000264880"/>
    </source>
</evidence>
<dbReference type="InterPro" id="IPR030678">
    <property type="entry name" value="Peptide/Ni-bd"/>
</dbReference>
<organism evidence="7 8">
    <name type="scientific">Brachyspira hampsonii</name>
    <dbReference type="NCBI Taxonomy" id="1287055"/>
    <lineage>
        <taxon>Bacteria</taxon>
        <taxon>Pseudomonadati</taxon>
        <taxon>Spirochaetota</taxon>
        <taxon>Spirochaetia</taxon>
        <taxon>Brachyspirales</taxon>
        <taxon>Brachyspiraceae</taxon>
        <taxon>Brachyspira</taxon>
    </lineage>
</organism>
<dbReference type="EMBL" id="CP019914">
    <property type="protein sequence ID" value="ASJ20670.1"/>
    <property type="molecule type" value="Genomic_DNA"/>
</dbReference>
<dbReference type="FunFam" id="3.90.76.10:FF:000001">
    <property type="entry name" value="Oligopeptide ABC transporter substrate-binding protein"/>
    <property type="match status" value="1"/>
</dbReference>
<dbReference type="GO" id="GO:0015833">
    <property type="term" value="P:peptide transport"/>
    <property type="evidence" value="ECO:0007669"/>
    <property type="project" value="TreeGrafter"/>
</dbReference>
<dbReference type="KEGG" id="bhp:BHAMNSH16_02980"/>
<comment type="similarity">
    <text evidence="2">Belongs to the bacterial solute-binding protein 5 family.</text>
</comment>
<dbReference type="GO" id="GO:1904680">
    <property type="term" value="F:peptide transmembrane transporter activity"/>
    <property type="evidence" value="ECO:0007669"/>
    <property type="project" value="TreeGrafter"/>
</dbReference>
<dbReference type="GO" id="GO:0030288">
    <property type="term" value="C:outer membrane-bounded periplasmic space"/>
    <property type="evidence" value="ECO:0007669"/>
    <property type="project" value="TreeGrafter"/>
</dbReference>
<comment type="subcellular location">
    <subcellularLocation>
        <location evidence="1">Cell envelope</location>
    </subcellularLocation>
</comment>
<dbReference type="FunFam" id="3.10.105.10:FF:000001">
    <property type="entry name" value="Oligopeptide ABC transporter, oligopeptide-binding protein"/>
    <property type="match status" value="1"/>
</dbReference>
<dbReference type="Gene3D" id="3.10.105.10">
    <property type="entry name" value="Dipeptide-binding Protein, Domain 3"/>
    <property type="match status" value="1"/>
</dbReference>
<dbReference type="CDD" id="cd08504">
    <property type="entry name" value="PBP2_OppA"/>
    <property type="match status" value="1"/>
</dbReference>
<dbReference type="Proteomes" id="UP000264880">
    <property type="component" value="Chromosome"/>
</dbReference>
<keyword evidence="3" id="KW-0813">Transport</keyword>
<accession>A0AAC9XJK6</accession>
<dbReference type="GO" id="GO:0043190">
    <property type="term" value="C:ATP-binding cassette (ABC) transporter complex"/>
    <property type="evidence" value="ECO:0007669"/>
    <property type="project" value="InterPro"/>
</dbReference>
<dbReference type="PIRSF" id="PIRSF002741">
    <property type="entry name" value="MppA"/>
    <property type="match status" value="1"/>
</dbReference>
<dbReference type="Pfam" id="PF00496">
    <property type="entry name" value="SBP_bac_5"/>
    <property type="match status" value="1"/>
</dbReference>
<feature type="chain" id="PRO_5042095456" evidence="5">
    <location>
        <begin position="20"/>
        <end position="534"/>
    </location>
</feature>
<name>A0AAC9XJK6_9SPIR</name>
<dbReference type="PROSITE" id="PS51257">
    <property type="entry name" value="PROKAR_LIPOPROTEIN"/>
    <property type="match status" value="1"/>
</dbReference>
<dbReference type="PANTHER" id="PTHR30290:SF10">
    <property type="entry name" value="PERIPLASMIC OLIGOPEPTIDE-BINDING PROTEIN-RELATED"/>
    <property type="match status" value="1"/>
</dbReference>
<dbReference type="SUPFAM" id="SSF53850">
    <property type="entry name" value="Periplasmic binding protein-like II"/>
    <property type="match status" value="1"/>
</dbReference>
<keyword evidence="8" id="KW-1185">Reference proteome</keyword>
<keyword evidence="4 5" id="KW-0732">Signal</keyword>
<evidence type="ECO:0000256" key="2">
    <source>
        <dbReference type="ARBA" id="ARBA00005695"/>
    </source>
</evidence>
<evidence type="ECO:0000259" key="6">
    <source>
        <dbReference type="Pfam" id="PF00496"/>
    </source>
</evidence>
<sequence length="534" mass="60839">MKKVFILFMMIFISFIISCSNDNKSEDGISIFINTGPEPNTIDPSINVTSDAVFYLMHTFEGLIEKDMNGKLVPGVAESWEISDDGLTYTFKLRTNSKWTDGKSVVADDFVYSWQRVVDPATGSQYGYQHEPVKNAKAITAGEMPKESLGIKAIDDYTLEVQLEAPTAYFLELLTFPTFYPLRKDIIEQYGDEWTLNANTYIGNGAFKLVERNRDESLVMVKNTNYWNIKDIVPDKITFVLMENETASVAGVKAGSLHFARSFPRQDIQTLQNEGLIVIEPRISSYYYCLNLTNNILKDVRVRRALSLAIDRNYIVEQITRGGEKPAGALVPFGISDYEGDFRENGGEYIDVTKEGYAKNVEEAKKLMAEAGYPNGAGFPVMEFKTDPGIHVKIFEAVQQMWKENLGIDVTLTQEEWAVFLQTRYDRNITMARGAWNGDFDDPVNFMSLCLSYSPNNYSVYSNKAYDDIISQVMLSGDQKFRMETMHKAEEMLMKEEAIIPIYYYTEPLLVSPKLKGVYYDPLGFHKFHHCYLE</sequence>
<dbReference type="Gene3D" id="3.90.76.10">
    <property type="entry name" value="Dipeptide-binding Protein, Domain 1"/>
    <property type="match status" value="1"/>
</dbReference>
<evidence type="ECO:0000256" key="3">
    <source>
        <dbReference type="ARBA" id="ARBA00022448"/>
    </source>
</evidence>
<evidence type="ECO:0000313" key="7">
    <source>
        <dbReference type="EMBL" id="ASJ20670.1"/>
    </source>
</evidence>
<feature type="domain" description="Solute-binding protein family 5" evidence="6">
    <location>
        <begin position="71"/>
        <end position="456"/>
    </location>
</feature>
<evidence type="ECO:0000256" key="1">
    <source>
        <dbReference type="ARBA" id="ARBA00004196"/>
    </source>
</evidence>
<evidence type="ECO:0000256" key="4">
    <source>
        <dbReference type="ARBA" id="ARBA00022729"/>
    </source>
</evidence>
<dbReference type="InterPro" id="IPR039424">
    <property type="entry name" value="SBP_5"/>
</dbReference>
<dbReference type="InterPro" id="IPR000914">
    <property type="entry name" value="SBP_5_dom"/>
</dbReference>
<dbReference type="Gene3D" id="3.40.190.10">
    <property type="entry name" value="Periplasmic binding protein-like II"/>
    <property type="match status" value="1"/>
</dbReference>
<dbReference type="RefSeq" id="WP_008732025.1">
    <property type="nucleotide sequence ID" value="NZ_CP019914.1"/>
</dbReference>
<protein>
    <submittedName>
        <fullName evidence="7">Peptide ABC transporter substrate-binding protein</fullName>
    </submittedName>
</protein>
<evidence type="ECO:0000256" key="5">
    <source>
        <dbReference type="SAM" id="SignalP"/>
    </source>
</evidence>
<gene>
    <name evidence="7" type="ORF">BHAMNSH16_02980</name>
</gene>
<dbReference type="AlphaFoldDB" id="A0AAC9XJK6"/>
<feature type="signal peptide" evidence="5">
    <location>
        <begin position="1"/>
        <end position="19"/>
    </location>
</feature>